<evidence type="ECO:0000313" key="3">
    <source>
        <dbReference type="Proteomes" id="UP001631957"/>
    </source>
</evidence>
<feature type="compositionally biased region" description="Pro residues" evidence="1">
    <location>
        <begin position="185"/>
        <end position="206"/>
    </location>
</feature>
<protein>
    <recommendedName>
        <fullName evidence="4">Tetratricopeptide repeat protein</fullName>
    </recommendedName>
</protein>
<proteinExistence type="predicted"/>
<dbReference type="PANTHER" id="PTHR48125:SF12">
    <property type="entry name" value="AT HOOK TRANSCRIPTION FACTOR FAMILY-RELATED"/>
    <property type="match status" value="1"/>
</dbReference>
<comment type="caution">
    <text evidence="2">The sequence shown here is derived from an EMBL/GenBank/DDBJ whole genome shotgun (WGS) entry which is preliminary data.</text>
</comment>
<evidence type="ECO:0000256" key="1">
    <source>
        <dbReference type="SAM" id="MobiDB-lite"/>
    </source>
</evidence>
<dbReference type="Proteomes" id="UP001631957">
    <property type="component" value="Unassembled WGS sequence"/>
</dbReference>
<evidence type="ECO:0000313" key="2">
    <source>
        <dbReference type="EMBL" id="MFM9607688.1"/>
    </source>
</evidence>
<dbReference type="Gene3D" id="1.25.40.10">
    <property type="entry name" value="Tetratricopeptide repeat domain"/>
    <property type="match status" value="1"/>
</dbReference>
<evidence type="ECO:0008006" key="4">
    <source>
        <dbReference type="Google" id="ProtNLM"/>
    </source>
</evidence>
<dbReference type="EMBL" id="JBJVNI010000002">
    <property type="protein sequence ID" value="MFM9607688.1"/>
    <property type="molecule type" value="Genomic_DNA"/>
</dbReference>
<dbReference type="RefSeq" id="WP_409120351.1">
    <property type="nucleotide sequence ID" value="NZ_JBJVNI010000002.1"/>
</dbReference>
<feature type="compositionally biased region" description="Low complexity" evidence="1">
    <location>
        <begin position="207"/>
        <end position="217"/>
    </location>
</feature>
<organism evidence="2 3">
    <name type="scientific">Streptomyces niveiscabiei</name>
    <dbReference type="NCBI Taxonomy" id="164115"/>
    <lineage>
        <taxon>Bacteria</taxon>
        <taxon>Bacillati</taxon>
        <taxon>Actinomycetota</taxon>
        <taxon>Actinomycetes</taxon>
        <taxon>Kitasatosporales</taxon>
        <taxon>Streptomycetaceae</taxon>
        <taxon>Streptomyces</taxon>
    </lineage>
</organism>
<accession>A0ABW9HLB0</accession>
<feature type="region of interest" description="Disordered" evidence="1">
    <location>
        <begin position="121"/>
        <end position="261"/>
    </location>
</feature>
<feature type="compositionally biased region" description="Polar residues" evidence="1">
    <location>
        <begin position="223"/>
        <end position="235"/>
    </location>
</feature>
<feature type="compositionally biased region" description="Pro residues" evidence="1">
    <location>
        <begin position="125"/>
        <end position="143"/>
    </location>
</feature>
<sequence length="863" mass="94728">MERELEELAVRAAGVFSAALGSETEVGAEVRDAFHEWFIAVTPHHRLDLMSFRAVSSGSVQNHVRRIRRYLAQAEDIPSAADLLRELTGRYENHTDLAPRVGSASPDRVTTLTSMLVGAKLEQPTPEPPADPHHPPTPGPGPEKAPRADHPRNGHSPARTPEPEGAPFSDSPRNGHRPLRTPEPEAAPPACLPVAPPFDLPAPASPDAPSLSAPADAHPTPPRQNRTTPDLTSPHQEPAAPQTPTSPPRDHVDFSRSTFHGPVTGAVTGNVYFNHPAPTPTHLDPTTWPTLADLTDADALDLGVREARRLEEGPELPLYVVRDVETSRDWFADGRLLVITGRRFAGKTRTAWEVLSELPPDTRVFAPSPGTDLRPLPALLAGHPGRHVLWLDDLDAHLRERQLDIQLLAELTRARVQVVGTMNDDVYDAYMDETDGPAHRLLARARKERLSTVWSDTELARARDSEDPRLTEALEWRGDTGVTQYLAVAPLLVDTWSRIRVARSRRDPREYLLLASVDLARCGVRGGMTRDLLARAQTAYHGHTEAVDEALAWASEERYGVTGLLVPGDRKDTWRPHGALVAAALREARPIPVGVWRAALADTSYDAEDRHTVHINARTHFTPRAEKGVPAAMHMLGLLKEAEGEKEAAMHWFRRAADAGCHEVAERVGTHFLSKNHPDRALPYLRQATDQAPTPTAHRLLAEAHLTLAEQSLHRAADTGDRTAAAHLGDLELRLGDASRAAQYYLRQGEEAPAARNLAAYHVLRGETETAHPYLERAAHDGDDRAVRLLDDLRAAPQTLQDAESYFRGSTDPQDLAHLGVVLERSGRSTEALQTYDEAAAQGDAFAQARAEALRRKRDTVDG</sequence>
<dbReference type="PANTHER" id="PTHR48125">
    <property type="entry name" value="LP07818P1"/>
    <property type="match status" value="1"/>
</dbReference>
<keyword evidence="3" id="KW-1185">Reference proteome</keyword>
<dbReference type="InterPro" id="IPR011990">
    <property type="entry name" value="TPR-like_helical_dom_sf"/>
</dbReference>
<reference evidence="2 3" key="1">
    <citation type="submission" date="2024-12" db="EMBL/GenBank/DDBJ databases">
        <title>Forecasting of Potato common scab and diversities of Pathogenic streptomyces spp. in china.</title>
        <authorList>
            <person name="Handique U."/>
            <person name="Wu J."/>
        </authorList>
    </citation>
    <scope>NUCLEOTIDE SEQUENCE [LARGE SCALE GENOMIC DNA]</scope>
    <source>
        <strain evidence="2 3">ZRIMU1530</strain>
    </source>
</reference>
<name>A0ABW9HLB0_9ACTN</name>
<dbReference type="SUPFAM" id="SSF81901">
    <property type="entry name" value="HCP-like"/>
    <property type="match status" value="1"/>
</dbReference>
<gene>
    <name evidence="2" type="ORF">ACKI18_03075</name>
</gene>